<dbReference type="OrthoDB" id="10262255at2759"/>
<dbReference type="PANTHER" id="PTHR34649:SF1">
    <property type="entry name" value="CILIA- AND FLAGELLA-ASSOCIATED PROTEIN 99"/>
    <property type="match status" value="1"/>
</dbReference>
<proteinExistence type="predicted"/>
<comment type="caution">
    <text evidence="3">The sequence shown here is derived from an EMBL/GenBank/DDBJ whole genome shotgun (WGS) entry which is preliminary data.</text>
</comment>
<dbReference type="AlphaFoldDB" id="A0A8H7ZRR2"/>
<name>A0A8H7ZRR2_9FUNG</name>
<keyword evidence="4" id="KW-1185">Reference proteome</keyword>
<feature type="region of interest" description="Disordered" evidence="2">
    <location>
        <begin position="208"/>
        <end position="227"/>
    </location>
</feature>
<reference evidence="3 4" key="1">
    <citation type="journal article" name="Sci. Rep.">
        <title>Genome-scale phylogenetic analyses confirm Olpidium as the closest living zoosporic fungus to the non-flagellated, terrestrial fungi.</title>
        <authorList>
            <person name="Chang Y."/>
            <person name="Rochon D."/>
            <person name="Sekimoto S."/>
            <person name="Wang Y."/>
            <person name="Chovatia M."/>
            <person name="Sandor L."/>
            <person name="Salamov A."/>
            <person name="Grigoriev I.V."/>
            <person name="Stajich J.E."/>
            <person name="Spatafora J.W."/>
        </authorList>
    </citation>
    <scope>NUCLEOTIDE SEQUENCE [LARGE SCALE GENOMIC DNA]</scope>
    <source>
        <strain evidence="3">S191</strain>
    </source>
</reference>
<sequence>MPLPRNKAVDLTETAGDGLLSEMSIVELQLRLAIVKETVAKEEEKRRQEILEQKKQQEKAIADKLRSIQEYRIVASKKSKSAVADYRIAGKSSYAQTESHGRRAPAKQAPGVSFSEPTENREPPDVSAASQAKIRKIMVLTEKLASKKKEQRGRDPAGRRRLLAQFVDLTSAFDLVAFAEVERVVAPAAADVHVLRGGLLQLRDPSVEAERHGHLPEGSQGRPVQVV</sequence>
<accession>A0A8H7ZRR2</accession>
<dbReference type="PANTHER" id="PTHR34649">
    <property type="entry name" value="CILIA- AND FLAGELLA-ASSOCIATED PROTEIN 99"/>
    <property type="match status" value="1"/>
</dbReference>
<evidence type="ECO:0000256" key="1">
    <source>
        <dbReference type="SAM" id="Coils"/>
    </source>
</evidence>
<feature type="coiled-coil region" evidence="1">
    <location>
        <begin position="25"/>
        <end position="61"/>
    </location>
</feature>
<dbReference type="EMBL" id="JAEFCI010008872">
    <property type="protein sequence ID" value="KAG5458176.1"/>
    <property type="molecule type" value="Genomic_DNA"/>
</dbReference>
<evidence type="ECO:0000313" key="4">
    <source>
        <dbReference type="Proteomes" id="UP000673691"/>
    </source>
</evidence>
<evidence type="ECO:0000313" key="3">
    <source>
        <dbReference type="EMBL" id="KAG5458176.1"/>
    </source>
</evidence>
<dbReference type="InterPro" id="IPR039341">
    <property type="entry name" value="CFAP99"/>
</dbReference>
<feature type="region of interest" description="Disordered" evidence="2">
    <location>
        <begin position="94"/>
        <end position="131"/>
    </location>
</feature>
<protein>
    <submittedName>
        <fullName evidence="3">Uncharacterized protein</fullName>
    </submittedName>
</protein>
<dbReference type="Proteomes" id="UP000673691">
    <property type="component" value="Unassembled WGS sequence"/>
</dbReference>
<gene>
    <name evidence="3" type="ORF">BJ554DRAFT_1651</name>
</gene>
<organism evidence="3 4">
    <name type="scientific">Olpidium bornovanus</name>
    <dbReference type="NCBI Taxonomy" id="278681"/>
    <lineage>
        <taxon>Eukaryota</taxon>
        <taxon>Fungi</taxon>
        <taxon>Fungi incertae sedis</taxon>
        <taxon>Olpidiomycota</taxon>
        <taxon>Olpidiomycotina</taxon>
        <taxon>Olpidiomycetes</taxon>
        <taxon>Olpidiales</taxon>
        <taxon>Olpidiaceae</taxon>
        <taxon>Olpidium</taxon>
    </lineage>
</organism>
<keyword evidence="1" id="KW-0175">Coiled coil</keyword>
<evidence type="ECO:0000256" key="2">
    <source>
        <dbReference type="SAM" id="MobiDB-lite"/>
    </source>
</evidence>